<keyword evidence="3" id="KW-1185">Reference proteome</keyword>
<sequence length="72" mass="7747">MSEAVEKAQAAYDAADREYMSAAWSNANSGDGSGAQEARRESLLESLRDARDRCKSQLEEAKHQAAADGDQA</sequence>
<protein>
    <recommendedName>
        <fullName evidence="4">DUF4398 domain-containing protein</fullName>
    </recommendedName>
</protein>
<accession>A0ABX0L0X2</accession>
<gene>
    <name evidence="2" type="ORF">HA052_04470</name>
</gene>
<reference evidence="2 3" key="1">
    <citation type="submission" date="2020-03" db="EMBL/GenBank/DDBJ databases">
        <title>Draft genome sequence of environmentally isolated cultures.</title>
        <authorList>
            <person name="Wilson H.S."/>
            <person name="De Leon M.E."/>
        </authorList>
    </citation>
    <scope>NUCLEOTIDE SEQUENCE [LARGE SCALE GENOMIC DNA]</scope>
    <source>
        <strain evidence="2 3">HSC-31F16</strain>
    </source>
</reference>
<dbReference type="Proteomes" id="UP001515641">
    <property type="component" value="Unassembled WGS sequence"/>
</dbReference>
<dbReference type="EMBL" id="JAAOMA010000004">
    <property type="protein sequence ID" value="NHR04445.1"/>
    <property type="molecule type" value="Genomic_DNA"/>
</dbReference>
<evidence type="ECO:0008006" key="4">
    <source>
        <dbReference type="Google" id="ProtNLM"/>
    </source>
</evidence>
<feature type="region of interest" description="Disordered" evidence="1">
    <location>
        <begin position="24"/>
        <end position="44"/>
    </location>
</feature>
<proteinExistence type="predicted"/>
<dbReference type="RefSeq" id="WP_166450962.1">
    <property type="nucleotide sequence ID" value="NZ_JAAOMA010000004.1"/>
</dbReference>
<evidence type="ECO:0000313" key="2">
    <source>
        <dbReference type="EMBL" id="NHR04445.1"/>
    </source>
</evidence>
<comment type="caution">
    <text evidence="2">The sequence shown here is derived from an EMBL/GenBank/DDBJ whole genome shotgun (WGS) entry which is preliminary data.</text>
</comment>
<evidence type="ECO:0000313" key="3">
    <source>
        <dbReference type="Proteomes" id="UP001515641"/>
    </source>
</evidence>
<name>A0ABX0L0X2_9NEIS</name>
<organism evidence="2 3">
    <name type="scientific">Chromobacterium fluminis</name>
    <dbReference type="NCBI Taxonomy" id="3044269"/>
    <lineage>
        <taxon>Bacteria</taxon>
        <taxon>Pseudomonadati</taxon>
        <taxon>Pseudomonadota</taxon>
        <taxon>Betaproteobacteria</taxon>
        <taxon>Neisseriales</taxon>
        <taxon>Chromobacteriaceae</taxon>
        <taxon>Chromobacterium</taxon>
    </lineage>
</organism>
<evidence type="ECO:0000256" key="1">
    <source>
        <dbReference type="SAM" id="MobiDB-lite"/>
    </source>
</evidence>